<feature type="transmembrane region" description="Helical" evidence="1">
    <location>
        <begin position="26"/>
        <end position="45"/>
    </location>
</feature>
<sequence length="131" mass="14852">MMIGCIATFSEGDEAILDSSRTVPFMLWWSVFAVVMGCVYAYFYVHQDKHVHWLEKLREQDSSAFLSFGMVFFVVAIAPMVMSLISAGIQHIMWILFTALFAGIFPVVVVDAIYGAIWVRKHPYVFADGDE</sequence>
<evidence type="ECO:0000256" key="1">
    <source>
        <dbReference type="SAM" id="Phobius"/>
    </source>
</evidence>
<comment type="caution">
    <text evidence="2">The sequence shown here is derived from an EMBL/GenBank/DDBJ whole genome shotgun (WGS) entry which is preliminary data.</text>
</comment>
<organism evidence="2 3">
    <name type="scientific">Alloscardovia theropitheci</name>
    <dbReference type="NCBI Taxonomy" id="2496842"/>
    <lineage>
        <taxon>Bacteria</taxon>
        <taxon>Bacillati</taxon>
        <taxon>Actinomycetota</taxon>
        <taxon>Actinomycetes</taxon>
        <taxon>Bifidobacteriales</taxon>
        <taxon>Bifidobacteriaceae</taxon>
        <taxon>Alloscardovia</taxon>
    </lineage>
</organism>
<evidence type="ECO:0000313" key="2">
    <source>
        <dbReference type="EMBL" id="TCD54666.1"/>
    </source>
</evidence>
<dbReference type="RefSeq" id="WP_131283293.1">
    <property type="nucleotide sequence ID" value="NZ_RXLP01000008.1"/>
</dbReference>
<protein>
    <submittedName>
        <fullName evidence="2">Uncharacterized protein</fullName>
    </submittedName>
</protein>
<dbReference type="AlphaFoldDB" id="A0A4R0R0R7"/>
<keyword evidence="1" id="KW-0472">Membrane</keyword>
<name>A0A4R0R0R7_9BIFI</name>
<gene>
    <name evidence="2" type="ORF">EJ419_02190</name>
</gene>
<feature type="transmembrane region" description="Helical" evidence="1">
    <location>
        <begin position="91"/>
        <end position="114"/>
    </location>
</feature>
<evidence type="ECO:0000313" key="3">
    <source>
        <dbReference type="Proteomes" id="UP000291289"/>
    </source>
</evidence>
<keyword evidence="3" id="KW-1185">Reference proteome</keyword>
<reference evidence="2 3" key="1">
    <citation type="submission" date="2018-12" db="EMBL/GenBank/DDBJ databases">
        <title>Alloscrdovia theropitheci sp. nov: a novel taxon from the feces of the bleeding-herat monkey (Theropithecus geleda).</title>
        <authorList>
            <person name="Modesto M."/>
        </authorList>
    </citation>
    <scope>NUCLEOTIDE SEQUENCE [LARGE SCALE GENOMIC DNA]</scope>
    <source>
        <strain evidence="2 3">GLDI4/2</strain>
    </source>
</reference>
<feature type="transmembrane region" description="Helical" evidence="1">
    <location>
        <begin position="65"/>
        <end position="85"/>
    </location>
</feature>
<keyword evidence="1" id="KW-0812">Transmembrane</keyword>
<proteinExistence type="predicted"/>
<dbReference type="Proteomes" id="UP000291289">
    <property type="component" value="Unassembled WGS sequence"/>
</dbReference>
<accession>A0A4R0R0R7</accession>
<dbReference type="EMBL" id="RXLP01000008">
    <property type="protein sequence ID" value="TCD54666.1"/>
    <property type="molecule type" value="Genomic_DNA"/>
</dbReference>
<keyword evidence="1" id="KW-1133">Transmembrane helix</keyword>